<dbReference type="GO" id="GO:0004177">
    <property type="term" value="F:aminopeptidase activity"/>
    <property type="evidence" value="ECO:0007669"/>
    <property type="project" value="UniProtKB-KW"/>
</dbReference>
<dbReference type="STRING" id="105231.A0A1Y1IMX8"/>
<dbReference type="Pfam" id="PF00557">
    <property type="entry name" value="Peptidase_M24"/>
    <property type="match status" value="1"/>
</dbReference>
<evidence type="ECO:0000256" key="5">
    <source>
        <dbReference type="ARBA" id="ARBA00023211"/>
    </source>
</evidence>
<dbReference type="EMBL" id="DF237903">
    <property type="protein sequence ID" value="GAQ92240.1"/>
    <property type="molecule type" value="Genomic_DNA"/>
</dbReference>
<dbReference type="PANTHER" id="PTHR43226">
    <property type="entry name" value="XAA-PRO AMINOPEPTIDASE 3"/>
    <property type="match status" value="1"/>
</dbReference>
<evidence type="ECO:0000313" key="7">
    <source>
        <dbReference type="EMBL" id="GAQ92240.1"/>
    </source>
</evidence>
<keyword evidence="4" id="KW-0378">Hydrolase</keyword>
<dbReference type="SUPFAM" id="SSF55920">
    <property type="entry name" value="Creatinase/aminopeptidase"/>
    <property type="match status" value="1"/>
</dbReference>
<dbReference type="AlphaFoldDB" id="A0A1Y1IMX8"/>
<evidence type="ECO:0000256" key="3">
    <source>
        <dbReference type="ARBA" id="ARBA00022723"/>
    </source>
</evidence>
<dbReference type="Proteomes" id="UP000054558">
    <property type="component" value="Unassembled WGS sequence"/>
</dbReference>
<feature type="domain" description="Peptidase M24" evidence="6">
    <location>
        <begin position="1"/>
        <end position="151"/>
    </location>
</feature>
<keyword evidence="8" id="KW-1185">Reference proteome</keyword>
<comment type="similarity">
    <text evidence="2">Belongs to the peptidase M24B family.</text>
</comment>
<comment type="cofactor">
    <cofactor evidence="1">
        <name>Mn(2+)</name>
        <dbReference type="ChEBI" id="CHEBI:29035"/>
    </cofactor>
</comment>
<dbReference type="InterPro" id="IPR052433">
    <property type="entry name" value="X-Pro_dipept-like"/>
</dbReference>
<keyword evidence="7" id="KW-0645">Protease</keyword>
<name>A0A1Y1IMX8_KLENI</name>
<dbReference type="GO" id="GO:0046872">
    <property type="term" value="F:metal ion binding"/>
    <property type="evidence" value="ECO:0007669"/>
    <property type="project" value="UniProtKB-KW"/>
</dbReference>
<evidence type="ECO:0000256" key="4">
    <source>
        <dbReference type="ARBA" id="ARBA00022801"/>
    </source>
</evidence>
<dbReference type="InterPro" id="IPR036005">
    <property type="entry name" value="Creatinase/aminopeptidase-like"/>
</dbReference>
<organism evidence="7 8">
    <name type="scientific">Klebsormidium nitens</name>
    <name type="common">Green alga</name>
    <name type="synonym">Ulothrix nitens</name>
    <dbReference type="NCBI Taxonomy" id="105231"/>
    <lineage>
        <taxon>Eukaryota</taxon>
        <taxon>Viridiplantae</taxon>
        <taxon>Streptophyta</taxon>
        <taxon>Klebsormidiophyceae</taxon>
        <taxon>Klebsormidiales</taxon>
        <taxon>Klebsormidiaceae</taxon>
        <taxon>Klebsormidium</taxon>
    </lineage>
</organism>
<accession>A0A1Y1IMX8</accession>
<evidence type="ECO:0000259" key="6">
    <source>
        <dbReference type="Pfam" id="PF00557"/>
    </source>
</evidence>
<evidence type="ECO:0000256" key="1">
    <source>
        <dbReference type="ARBA" id="ARBA00001936"/>
    </source>
</evidence>
<proteinExistence type="inferred from homology"/>
<evidence type="ECO:0000256" key="2">
    <source>
        <dbReference type="ARBA" id="ARBA00008766"/>
    </source>
</evidence>
<sequence>MDAGCELHGYSSDVTRSWPVAGTFTPDQARVYSAVLSVWRACLALCRPGRTLHDIHATSVALLTSAMKEFGAPLSSRLPHTQPYTRFYAHSVGHWLGMDTHDCATVSLTTPLQPGVVLALEPGLYFPAHPDTPAWLWDIGIRIEDDVLITDGEPEVLSQGVPREKDDVEALLHDMAAAAGRGSP</sequence>
<dbReference type="Gene3D" id="3.90.230.10">
    <property type="entry name" value="Creatinase/methionine aminopeptidase superfamily"/>
    <property type="match status" value="1"/>
</dbReference>
<keyword evidence="3" id="KW-0479">Metal-binding</keyword>
<dbReference type="PANTHER" id="PTHR43226:SF4">
    <property type="entry name" value="XAA-PRO AMINOPEPTIDASE 3"/>
    <property type="match status" value="1"/>
</dbReference>
<keyword evidence="5" id="KW-0464">Manganese</keyword>
<dbReference type="OrthoDB" id="4215474at2759"/>
<dbReference type="InterPro" id="IPR000994">
    <property type="entry name" value="Pept_M24"/>
</dbReference>
<keyword evidence="7" id="KW-0031">Aminopeptidase</keyword>
<reference evidence="7 8" key="1">
    <citation type="journal article" date="2014" name="Nat. Commun.">
        <title>Klebsormidium flaccidum genome reveals primary factors for plant terrestrial adaptation.</title>
        <authorList>
            <person name="Hori K."/>
            <person name="Maruyama F."/>
            <person name="Fujisawa T."/>
            <person name="Togashi T."/>
            <person name="Yamamoto N."/>
            <person name="Seo M."/>
            <person name="Sato S."/>
            <person name="Yamada T."/>
            <person name="Mori H."/>
            <person name="Tajima N."/>
            <person name="Moriyama T."/>
            <person name="Ikeuchi M."/>
            <person name="Watanabe M."/>
            <person name="Wada H."/>
            <person name="Kobayashi K."/>
            <person name="Saito M."/>
            <person name="Masuda T."/>
            <person name="Sasaki-Sekimoto Y."/>
            <person name="Mashiguchi K."/>
            <person name="Awai K."/>
            <person name="Shimojima M."/>
            <person name="Masuda S."/>
            <person name="Iwai M."/>
            <person name="Nobusawa T."/>
            <person name="Narise T."/>
            <person name="Kondo S."/>
            <person name="Saito H."/>
            <person name="Sato R."/>
            <person name="Murakawa M."/>
            <person name="Ihara Y."/>
            <person name="Oshima-Yamada Y."/>
            <person name="Ohtaka K."/>
            <person name="Satoh M."/>
            <person name="Sonobe K."/>
            <person name="Ishii M."/>
            <person name="Ohtani R."/>
            <person name="Kanamori-Sato M."/>
            <person name="Honoki R."/>
            <person name="Miyazaki D."/>
            <person name="Mochizuki H."/>
            <person name="Umetsu J."/>
            <person name="Higashi K."/>
            <person name="Shibata D."/>
            <person name="Kamiya Y."/>
            <person name="Sato N."/>
            <person name="Nakamura Y."/>
            <person name="Tabata S."/>
            <person name="Ida S."/>
            <person name="Kurokawa K."/>
            <person name="Ohta H."/>
        </authorList>
    </citation>
    <scope>NUCLEOTIDE SEQUENCE [LARGE SCALE GENOMIC DNA]</scope>
    <source>
        <strain evidence="7 8">NIES-2285</strain>
    </source>
</reference>
<protein>
    <submittedName>
        <fullName evidence="7">Putative Xaa-Pro aminopeptidase 3</fullName>
    </submittedName>
</protein>
<evidence type="ECO:0000313" key="8">
    <source>
        <dbReference type="Proteomes" id="UP000054558"/>
    </source>
</evidence>
<gene>
    <name evidence="7" type="ORF">KFL_009540030</name>
</gene>
<dbReference type="OMA" id="ECKINGA"/>